<sequence length="99" mass="11089">MTVAPYYIHRMIQAIHRDPEACAAFASDPAPYYARYGLDQRQIALLEDASVASMTELGVHPNLQMKYLRMRTPRPAAGESALPGPLDAYLDRLLEKRNG</sequence>
<dbReference type="InterPro" id="IPR036622">
    <property type="entry name" value="LigA_sf"/>
</dbReference>
<evidence type="ECO:0008006" key="3">
    <source>
        <dbReference type="Google" id="ProtNLM"/>
    </source>
</evidence>
<dbReference type="Gene3D" id="1.10.700.10">
    <property type="entry name" value="Dioxygenase LigAB, LigA subunit"/>
    <property type="match status" value="1"/>
</dbReference>
<dbReference type="Proteomes" id="UP000520156">
    <property type="component" value="Unassembled WGS sequence"/>
</dbReference>
<keyword evidence="2" id="KW-1185">Reference proteome</keyword>
<dbReference type="SUPFAM" id="SSF48076">
    <property type="entry name" value="LigA subunit of an aromatic-ring-opening dioxygenase LigAB"/>
    <property type="match status" value="1"/>
</dbReference>
<comment type="caution">
    <text evidence="1">The sequence shown here is derived from an EMBL/GenBank/DDBJ whole genome shotgun (WGS) entry which is preliminary data.</text>
</comment>
<dbReference type="EMBL" id="JACLAU010000053">
    <property type="protein sequence ID" value="MBC2653513.1"/>
    <property type="molecule type" value="Genomic_DNA"/>
</dbReference>
<reference evidence="1 2" key="1">
    <citation type="submission" date="2020-08" db="EMBL/GenBank/DDBJ databases">
        <title>The genome sequence of Novosphingobium flavum 4Y4.</title>
        <authorList>
            <person name="Liu Y."/>
        </authorList>
    </citation>
    <scope>NUCLEOTIDE SEQUENCE [LARGE SCALE GENOMIC DNA]</scope>
    <source>
        <strain evidence="1 2">4Y4</strain>
    </source>
</reference>
<name>A0A7X1FAP5_9SPHN</name>
<protein>
    <recommendedName>
        <fullName evidence="3">Extradiol ring-cleavage dioxygenase LigAB LigA subunit domain-containing protein</fullName>
    </recommendedName>
</protein>
<evidence type="ECO:0000313" key="1">
    <source>
        <dbReference type="EMBL" id="MBC2653513.1"/>
    </source>
</evidence>
<gene>
    <name evidence="1" type="ORF">H7F49_17670</name>
</gene>
<organism evidence="1 2">
    <name type="scientific">Novosphingobium aerophilum</name>
    <dbReference type="NCBI Taxonomy" id="2839843"/>
    <lineage>
        <taxon>Bacteria</taxon>
        <taxon>Pseudomonadati</taxon>
        <taxon>Pseudomonadota</taxon>
        <taxon>Alphaproteobacteria</taxon>
        <taxon>Sphingomonadales</taxon>
        <taxon>Sphingomonadaceae</taxon>
        <taxon>Novosphingobium</taxon>
    </lineage>
</organism>
<dbReference type="AlphaFoldDB" id="A0A7X1FAP5"/>
<dbReference type="RefSeq" id="WP_185684888.1">
    <property type="nucleotide sequence ID" value="NZ_JACLAU010000053.1"/>
</dbReference>
<evidence type="ECO:0000313" key="2">
    <source>
        <dbReference type="Proteomes" id="UP000520156"/>
    </source>
</evidence>
<proteinExistence type="predicted"/>
<accession>A0A7X1FAP5</accession>